<keyword evidence="8" id="KW-0732">Signal</keyword>
<dbReference type="PROSITE" id="PS01186">
    <property type="entry name" value="EGF_2"/>
    <property type="match status" value="1"/>
</dbReference>
<keyword evidence="3" id="KW-0677">Repeat</keyword>
<dbReference type="GO" id="GO:0030154">
    <property type="term" value="P:cell differentiation"/>
    <property type="evidence" value="ECO:0007669"/>
    <property type="project" value="UniProtKB-KW"/>
</dbReference>
<dbReference type="PROSITE" id="PS00022">
    <property type="entry name" value="EGF_1"/>
    <property type="match status" value="3"/>
</dbReference>
<name>A0AA85G165_9TREM</name>
<evidence type="ECO:0000256" key="2">
    <source>
        <dbReference type="ARBA" id="ARBA00022536"/>
    </source>
</evidence>
<evidence type="ECO:0000256" key="5">
    <source>
        <dbReference type="ARBA" id="ARBA00023157"/>
    </source>
</evidence>
<keyword evidence="7" id="KW-1133">Transmembrane helix</keyword>
<dbReference type="Gene3D" id="2.10.25.140">
    <property type="match status" value="1"/>
</dbReference>
<dbReference type="InterPro" id="IPR001881">
    <property type="entry name" value="EGF-like_Ca-bd_dom"/>
</dbReference>
<evidence type="ECO:0000313" key="11">
    <source>
        <dbReference type="WBParaSite" id="SRDH1_71390.6"/>
    </source>
</evidence>
<evidence type="ECO:0000256" key="7">
    <source>
        <dbReference type="SAM" id="Phobius"/>
    </source>
</evidence>
<dbReference type="InterPro" id="IPR000152">
    <property type="entry name" value="EGF-type_Asp/Asn_hydroxyl_site"/>
</dbReference>
<dbReference type="SMART" id="SM00179">
    <property type="entry name" value="EGF_CA"/>
    <property type="match status" value="2"/>
</dbReference>
<evidence type="ECO:0000259" key="9">
    <source>
        <dbReference type="PROSITE" id="PS50026"/>
    </source>
</evidence>
<dbReference type="WBParaSite" id="SRDH1_71390.6">
    <property type="protein sequence ID" value="SRDH1_71390.6"/>
    <property type="gene ID" value="SRDH1_71390"/>
</dbReference>
<evidence type="ECO:0000256" key="3">
    <source>
        <dbReference type="ARBA" id="ARBA00022737"/>
    </source>
</evidence>
<dbReference type="PROSITE" id="PS00010">
    <property type="entry name" value="ASX_HYDROXYL"/>
    <property type="match status" value="2"/>
</dbReference>
<evidence type="ECO:0000313" key="10">
    <source>
        <dbReference type="Proteomes" id="UP000050792"/>
    </source>
</evidence>
<feature type="disulfide bond" evidence="6">
    <location>
        <begin position="358"/>
        <end position="367"/>
    </location>
</feature>
<dbReference type="SMART" id="SM00181">
    <property type="entry name" value="EGF"/>
    <property type="match status" value="3"/>
</dbReference>
<evidence type="ECO:0000256" key="4">
    <source>
        <dbReference type="ARBA" id="ARBA00022782"/>
    </source>
</evidence>
<dbReference type="Pfam" id="PF01414">
    <property type="entry name" value="DSL"/>
    <property type="match status" value="1"/>
</dbReference>
<dbReference type="AlphaFoldDB" id="A0AA85G165"/>
<dbReference type="SMART" id="SM00051">
    <property type="entry name" value="DSL"/>
    <property type="match status" value="1"/>
</dbReference>
<keyword evidence="5 6" id="KW-1015">Disulfide bond</keyword>
<evidence type="ECO:0000256" key="8">
    <source>
        <dbReference type="SAM" id="SignalP"/>
    </source>
</evidence>
<feature type="disulfide bond" evidence="6">
    <location>
        <begin position="253"/>
        <end position="262"/>
    </location>
</feature>
<keyword evidence="2 6" id="KW-0245">EGF-like domain</keyword>
<dbReference type="CDD" id="cd00054">
    <property type="entry name" value="EGF_CA"/>
    <property type="match status" value="2"/>
</dbReference>
<comment type="caution">
    <text evidence="6">Lacks conserved residue(s) required for the propagation of feature annotation.</text>
</comment>
<dbReference type="InterPro" id="IPR001774">
    <property type="entry name" value="DSL"/>
</dbReference>
<dbReference type="GO" id="GO:0016020">
    <property type="term" value="C:membrane"/>
    <property type="evidence" value="ECO:0007669"/>
    <property type="project" value="InterPro"/>
</dbReference>
<feature type="signal peptide" evidence="8">
    <location>
        <begin position="1"/>
        <end position="20"/>
    </location>
</feature>
<reference evidence="11" key="2">
    <citation type="submission" date="2023-11" db="UniProtKB">
        <authorList>
            <consortium name="WormBaseParasite"/>
        </authorList>
    </citation>
    <scope>IDENTIFICATION</scope>
</reference>
<dbReference type="Proteomes" id="UP000050792">
    <property type="component" value="Unassembled WGS sequence"/>
</dbReference>
<keyword evidence="7" id="KW-0812">Transmembrane</keyword>
<keyword evidence="7" id="KW-0472">Membrane</keyword>
<evidence type="ECO:0000256" key="1">
    <source>
        <dbReference type="ARBA" id="ARBA00022473"/>
    </source>
</evidence>
<feature type="transmembrane region" description="Helical" evidence="7">
    <location>
        <begin position="423"/>
        <end position="447"/>
    </location>
</feature>
<organism evidence="10 11">
    <name type="scientific">Schistosoma rodhaini</name>
    <dbReference type="NCBI Taxonomy" id="6188"/>
    <lineage>
        <taxon>Eukaryota</taxon>
        <taxon>Metazoa</taxon>
        <taxon>Spiralia</taxon>
        <taxon>Lophotrochozoa</taxon>
        <taxon>Platyhelminthes</taxon>
        <taxon>Trematoda</taxon>
        <taxon>Digenea</taxon>
        <taxon>Strigeidida</taxon>
        <taxon>Schistosomatoidea</taxon>
        <taxon>Schistosomatidae</taxon>
        <taxon>Schistosoma</taxon>
    </lineage>
</organism>
<keyword evidence="1" id="KW-0217">Developmental protein</keyword>
<sequence>MDIGYLVSLVILLSFNFQNALKVDGYATLYFKFINITVSSSSGHCNSFSRPDYCDLYFKLCVGDQNSRGCSILDMRTPKSSLMNQNSISFGDFIDYVPNPLSRIVNKLPSKLYMKIEVWDADYSFSDLDDHLTTFEDNAYTYTVFPFETGGSSLFYTYHHHKISRNITQGYITMYVAVWAVCNRGSYGKDCSVSCVPQQRIRHYGCDISTGARVCIPGWSGDECNKIDHCGILTPCGPMGTCTNTHVGYNCACKHNFSGPHCSEPPNQCSPLQDFCQNGFCLLKYFDEENRSLSNPIPYCVCIPGFTGKWCELDIDECAMKPNNNDSNKSINMNHHITSSCSVNSMCENLYGNFRCFCQNQWTGLRCNTPPTLWPDHYKPIVNSNGLPDFINFKRINLSTVSSKNNNDDLIVRKVIEKTNNSWIYVLISVFIVLCLISCGIIIYCICRRQKRLCGFYRMNWNREPIISKVLFTTKPTTSNLSKEPTILCNQTPPTPQRTITKLTFVPRYNVPSQPEKYQSLIYDEIPDCFLQEHKKTQLTNDIPIGKSQLSIYEPYSQLEYDTLDMTIETRYTNHQEILDTTDNVNNQTQRATYQNSKHLKQGQDVFLGNYMYLEPKQLSF</sequence>
<dbReference type="GO" id="GO:0007154">
    <property type="term" value="P:cell communication"/>
    <property type="evidence" value="ECO:0007669"/>
    <property type="project" value="InterPro"/>
</dbReference>
<feature type="domain" description="EGF-like" evidence="9">
    <location>
        <begin position="332"/>
        <end position="368"/>
    </location>
</feature>
<proteinExistence type="predicted"/>
<keyword evidence="10" id="KW-1185">Reference proteome</keyword>
<feature type="domain" description="EGF-like" evidence="9">
    <location>
        <begin position="226"/>
        <end position="263"/>
    </location>
</feature>
<feature type="chain" id="PRO_5041662955" evidence="8">
    <location>
        <begin position="21"/>
        <end position="621"/>
    </location>
</feature>
<dbReference type="PANTHER" id="PTHR24049">
    <property type="entry name" value="CRUMBS FAMILY MEMBER"/>
    <property type="match status" value="1"/>
</dbReference>
<dbReference type="InterPro" id="IPR051022">
    <property type="entry name" value="Notch_Cell-Fate_Det"/>
</dbReference>
<dbReference type="InterPro" id="IPR000742">
    <property type="entry name" value="EGF"/>
</dbReference>
<dbReference type="SUPFAM" id="SSF57196">
    <property type="entry name" value="EGF/Laminin"/>
    <property type="match status" value="2"/>
</dbReference>
<dbReference type="PROSITE" id="PS50026">
    <property type="entry name" value="EGF_3"/>
    <property type="match status" value="2"/>
</dbReference>
<dbReference type="Gene3D" id="2.10.25.10">
    <property type="entry name" value="Laminin"/>
    <property type="match status" value="3"/>
</dbReference>
<evidence type="ECO:0000256" key="6">
    <source>
        <dbReference type="PROSITE-ProRule" id="PRU00076"/>
    </source>
</evidence>
<reference evidence="10" key="1">
    <citation type="submission" date="2022-06" db="EMBL/GenBank/DDBJ databases">
        <authorList>
            <person name="Berger JAMES D."/>
            <person name="Berger JAMES D."/>
        </authorList>
    </citation>
    <scope>NUCLEOTIDE SEQUENCE [LARGE SCALE GENOMIC DNA]</scope>
</reference>
<dbReference type="GO" id="GO:0005509">
    <property type="term" value="F:calcium ion binding"/>
    <property type="evidence" value="ECO:0007669"/>
    <property type="project" value="InterPro"/>
</dbReference>
<accession>A0AA85G165</accession>
<keyword evidence="4" id="KW-0221">Differentiation</keyword>
<protein>
    <submittedName>
        <fullName evidence="11">Delta-like protein</fullName>
    </submittedName>
</protein>